<gene>
    <name evidence="1" type="ORF">GCM10017586_14910</name>
</gene>
<organism evidence="1 2">
    <name type="scientific">Microbacterium imperiale</name>
    <dbReference type="NCBI Taxonomy" id="33884"/>
    <lineage>
        <taxon>Bacteria</taxon>
        <taxon>Bacillati</taxon>
        <taxon>Actinomycetota</taxon>
        <taxon>Actinomycetes</taxon>
        <taxon>Micrococcales</taxon>
        <taxon>Microbacteriaceae</taxon>
        <taxon>Microbacterium</taxon>
    </lineage>
</organism>
<proteinExistence type="predicted"/>
<evidence type="ECO:0000313" key="2">
    <source>
        <dbReference type="Proteomes" id="UP001142317"/>
    </source>
</evidence>
<accession>A0A9W6HGW3</accession>
<dbReference type="Proteomes" id="UP001142317">
    <property type="component" value="Unassembled WGS sequence"/>
</dbReference>
<comment type="caution">
    <text evidence="1">The sequence shown here is derived from an EMBL/GenBank/DDBJ whole genome shotgun (WGS) entry which is preliminary data.</text>
</comment>
<dbReference type="AlphaFoldDB" id="A0A9W6HGW3"/>
<dbReference type="RefSeq" id="WP_210007441.1">
    <property type="nucleotide sequence ID" value="NZ_BSEO01000005.1"/>
</dbReference>
<name>A0A9W6HGW3_9MICO</name>
<reference evidence="1" key="1">
    <citation type="journal article" date="2014" name="Int. J. Syst. Evol. Microbiol.">
        <title>Complete genome sequence of Corynebacterium casei LMG S-19264T (=DSM 44701T), isolated from a smear-ripened cheese.</title>
        <authorList>
            <consortium name="US DOE Joint Genome Institute (JGI-PGF)"/>
            <person name="Walter F."/>
            <person name="Albersmeier A."/>
            <person name="Kalinowski J."/>
            <person name="Ruckert C."/>
        </authorList>
    </citation>
    <scope>NUCLEOTIDE SEQUENCE</scope>
    <source>
        <strain evidence="1">VKM Ac-1447</strain>
    </source>
</reference>
<protein>
    <submittedName>
        <fullName evidence="1">Uncharacterized protein</fullName>
    </submittedName>
</protein>
<keyword evidence="2" id="KW-1185">Reference proteome</keyword>
<reference evidence="1" key="2">
    <citation type="submission" date="2023-01" db="EMBL/GenBank/DDBJ databases">
        <authorList>
            <person name="Sun Q."/>
            <person name="Evtushenko L."/>
        </authorList>
    </citation>
    <scope>NUCLEOTIDE SEQUENCE</scope>
    <source>
        <strain evidence="1">VKM Ac-1447</strain>
    </source>
</reference>
<evidence type="ECO:0000313" key="1">
    <source>
        <dbReference type="EMBL" id="GLJ79809.1"/>
    </source>
</evidence>
<dbReference type="EMBL" id="BSEO01000005">
    <property type="protein sequence ID" value="GLJ79809.1"/>
    <property type="molecule type" value="Genomic_DNA"/>
</dbReference>
<sequence>MKVRVDHCQLVLQRDRPVILVKIIRFGGSRQLPRLRFERREDVSRERGTRFASSHRSTSWARFDLI</sequence>